<feature type="domain" description="Transposase DDE" evidence="1">
    <location>
        <begin position="1"/>
        <end position="46"/>
    </location>
</feature>
<dbReference type="InterPro" id="IPR025668">
    <property type="entry name" value="Tnp_DDE_dom"/>
</dbReference>
<keyword evidence="3" id="KW-1185">Reference proteome</keyword>
<dbReference type="RefSeq" id="WP_190322101.1">
    <property type="nucleotide sequence ID" value="NZ_RPGG01000025.1"/>
</dbReference>
<evidence type="ECO:0000259" key="1">
    <source>
        <dbReference type="Pfam" id="PF13612"/>
    </source>
</evidence>
<evidence type="ECO:0000313" key="3">
    <source>
        <dbReference type="Proteomes" id="UP000219020"/>
    </source>
</evidence>
<dbReference type="AlphaFoldDB" id="A0A2A5T7A7"/>
<reference evidence="3" key="1">
    <citation type="submission" date="2017-04" db="EMBL/GenBank/DDBJ databases">
        <title>Genome evolution of the luminous symbionts of deep sea anglerfish.</title>
        <authorList>
            <person name="Hendry T.A."/>
        </authorList>
    </citation>
    <scope>NUCLEOTIDE SEQUENCE [LARGE SCALE GENOMIC DNA]</scope>
</reference>
<organism evidence="2 3">
    <name type="scientific">Candidatus Enterovibrio escicola</name>
    <dbReference type="NCBI Taxonomy" id="1927127"/>
    <lineage>
        <taxon>Bacteria</taxon>
        <taxon>Pseudomonadati</taxon>
        <taxon>Pseudomonadota</taxon>
        <taxon>Gammaproteobacteria</taxon>
        <taxon>Vibrionales</taxon>
        <taxon>Vibrionaceae</taxon>
        <taxon>Enterovibrio</taxon>
    </lineage>
</organism>
<sequence length="65" mass="7379">MGWFYGFKLQLIINDQESIISVKVTTANVDDKKPISEMADDLWGCYIEIKVISLVHCSGNSQTRE</sequence>
<accession>A0A2A5T7A7</accession>
<dbReference type="EMBL" id="NBYY01000006">
    <property type="protein sequence ID" value="PCS24034.1"/>
    <property type="molecule type" value="Genomic_DNA"/>
</dbReference>
<evidence type="ECO:0000313" key="2">
    <source>
        <dbReference type="EMBL" id="PCS24034.1"/>
    </source>
</evidence>
<comment type="caution">
    <text evidence="2">The sequence shown here is derived from an EMBL/GenBank/DDBJ whole genome shotgun (WGS) entry which is preliminary data.</text>
</comment>
<dbReference type="Proteomes" id="UP000219020">
    <property type="component" value="Unassembled WGS sequence"/>
</dbReference>
<gene>
    <name evidence="2" type="ORF">BTN49_0227</name>
</gene>
<proteinExistence type="predicted"/>
<dbReference type="Pfam" id="PF13612">
    <property type="entry name" value="DDE_Tnp_1_3"/>
    <property type="match status" value="1"/>
</dbReference>
<protein>
    <submittedName>
        <fullName evidence="2">Mobile element protein</fullName>
    </submittedName>
</protein>
<name>A0A2A5T7A7_9GAMM</name>